<evidence type="ECO:0000256" key="2">
    <source>
        <dbReference type="ARBA" id="ARBA00022617"/>
    </source>
</evidence>
<evidence type="ECO:0000256" key="6">
    <source>
        <dbReference type="ARBA" id="ARBA00023033"/>
    </source>
</evidence>
<dbReference type="EMBL" id="CAJNOM010000064">
    <property type="protein sequence ID" value="CAF0961080.1"/>
    <property type="molecule type" value="Genomic_DNA"/>
</dbReference>
<dbReference type="OrthoDB" id="1470350at2759"/>
<dbReference type="InterPro" id="IPR050196">
    <property type="entry name" value="Cytochrome_P450_Monoox"/>
</dbReference>
<dbReference type="EMBL" id="CAJNOM010000042">
    <property type="protein sequence ID" value="CAF0897630.1"/>
    <property type="molecule type" value="Genomic_DNA"/>
</dbReference>
<dbReference type="GO" id="GO:0016705">
    <property type="term" value="F:oxidoreductase activity, acting on paired donors, with incorporation or reduction of molecular oxygen"/>
    <property type="evidence" value="ECO:0007669"/>
    <property type="project" value="InterPro"/>
</dbReference>
<dbReference type="InterPro" id="IPR001128">
    <property type="entry name" value="Cyt_P450"/>
</dbReference>
<dbReference type="PANTHER" id="PTHR24291">
    <property type="entry name" value="CYTOCHROME P450 FAMILY 4"/>
    <property type="match status" value="1"/>
</dbReference>
<evidence type="ECO:0000313" key="10">
    <source>
        <dbReference type="EMBL" id="CAF0961080.1"/>
    </source>
</evidence>
<dbReference type="GO" id="GO:0020037">
    <property type="term" value="F:heme binding"/>
    <property type="evidence" value="ECO:0007669"/>
    <property type="project" value="InterPro"/>
</dbReference>
<dbReference type="Proteomes" id="UP000663877">
    <property type="component" value="Unassembled WGS sequence"/>
</dbReference>
<dbReference type="InterPro" id="IPR002403">
    <property type="entry name" value="Cyt_P450_E_grp-IV"/>
</dbReference>
<comment type="similarity">
    <text evidence="1">Belongs to the cytochrome P450 family.</text>
</comment>
<dbReference type="InterPro" id="IPR036396">
    <property type="entry name" value="Cyt_P450_sf"/>
</dbReference>
<dbReference type="SUPFAM" id="SSF48264">
    <property type="entry name" value="Cytochrome P450"/>
    <property type="match status" value="1"/>
</dbReference>
<feature type="binding site" description="axial binding residue" evidence="7">
    <location>
        <position position="50"/>
    </location>
    <ligand>
        <name>heme</name>
        <dbReference type="ChEBI" id="CHEBI:30413"/>
    </ligand>
    <ligandPart>
        <name>Fe</name>
        <dbReference type="ChEBI" id="CHEBI:18248"/>
    </ligandPart>
</feature>
<keyword evidence="2 7" id="KW-0349">Heme</keyword>
<keyword evidence="6" id="KW-0503">Monooxygenase</keyword>
<keyword evidence="3 7" id="KW-0479">Metal-binding</keyword>
<evidence type="ECO:0008006" key="12">
    <source>
        <dbReference type="Google" id="ProtNLM"/>
    </source>
</evidence>
<organism evidence="8 11">
    <name type="scientific">Adineta steineri</name>
    <dbReference type="NCBI Taxonomy" id="433720"/>
    <lineage>
        <taxon>Eukaryota</taxon>
        <taxon>Metazoa</taxon>
        <taxon>Spiralia</taxon>
        <taxon>Gnathifera</taxon>
        <taxon>Rotifera</taxon>
        <taxon>Eurotatoria</taxon>
        <taxon>Bdelloidea</taxon>
        <taxon>Adinetida</taxon>
        <taxon>Adinetidae</taxon>
        <taxon>Adineta</taxon>
    </lineage>
</organism>
<evidence type="ECO:0000256" key="5">
    <source>
        <dbReference type="ARBA" id="ARBA00023004"/>
    </source>
</evidence>
<keyword evidence="11" id="KW-1185">Reference proteome</keyword>
<dbReference type="Pfam" id="PF00067">
    <property type="entry name" value="p450"/>
    <property type="match status" value="1"/>
</dbReference>
<evidence type="ECO:0000256" key="3">
    <source>
        <dbReference type="ARBA" id="ARBA00022723"/>
    </source>
</evidence>
<comment type="caution">
    <text evidence="8">The sequence shown here is derived from an EMBL/GenBank/DDBJ whole genome shotgun (WGS) entry which is preliminary data.</text>
</comment>
<keyword evidence="4" id="KW-0560">Oxidoreductase</keyword>
<dbReference type="GO" id="GO:0005506">
    <property type="term" value="F:iron ion binding"/>
    <property type="evidence" value="ECO:0007669"/>
    <property type="project" value="InterPro"/>
</dbReference>
<evidence type="ECO:0000313" key="11">
    <source>
        <dbReference type="Proteomes" id="UP000663832"/>
    </source>
</evidence>
<evidence type="ECO:0000256" key="1">
    <source>
        <dbReference type="ARBA" id="ARBA00010617"/>
    </source>
</evidence>
<dbReference type="AlphaFoldDB" id="A0A813ZGI0"/>
<dbReference type="PRINTS" id="PR00465">
    <property type="entry name" value="EP450IV"/>
</dbReference>
<keyword evidence="5 7" id="KW-0408">Iron</keyword>
<accession>A0A813ZGI0</accession>
<protein>
    <recommendedName>
        <fullName evidence="12">Cytochrome P450</fullName>
    </recommendedName>
</protein>
<dbReference type="PANTHER" id="PTHR24291:SF50">
    <property type="entry name" value="BIFUNCTIONAL ALBAFLAVENONE MONOOXYGENASE_TERPENE SYNTHASE"/>
    <property type="match status" value="1"/>
</dbReference>
<gene>
    <name evidence="9" type="ORF">BJG266_LOCUS11302</name>
    <name evidence="10" type="ORF">QVE165_LOCUS12757</name>
    <name evidence="8" type="ORF">QVE165_LOCUS9295</name>
</gene>
<evidence type="ECO:0000256" key="4">
    <source>
        <dbReference type="ARBA" id="ARBA00023002"/>
    </source>
</evidence>
<dbReference type="GO" id="GO:0004497">
    <property type="term" value="F:monooxygenase activity"/>
    <property type="evidence" value="ECO:0007669"/>
    <property type="project" value="UniProtKB-KW"/>
</dbReference>
<dbReference type="Proteomes" id="UP000663832">
    <property type="component" value="Unassembled WGS sequence"/>
</dbReference>
<dbReference type="EMBL" id="CAJNOI010000041">
    <property type="protein sequence ID" value="CAF0916725.1"/>
    <property type="molecule type" value="Genomic_DNA"/>
</dbReference>
<evidence type="ECO:0000256" key="7">
    <source>
        <dbReference type="PIRSR" id="PIRSR602403-1"/>
    </source>
</evidence>
<comment type="cofactor">
    <cofactor evidence="7">
        <name>heme</name>
        <dbReference type="ChEBI" id="CHEBI:30413"/>
    </cofactor>
</comment>
<name>A0A813ZGI0_9BILA</name>
<evidence type="ECO:0000313" key="9">
    <source>
        <dbReference type="EMBL" id="CAF0916725.1"/>
    </source>
</evidence>
<evidence type="ECO:0000313" key="8">
    <source>
        <dbReference type="EMBL" id="CAF0897630.1"/>
    </source>
</evidence>
<dbReference type="Gene3D" id="1.10.630.10">
    <property type="entry name" value="Cytochrome P450"/>
    <property type="match status" value="1"/>
</dbReference>
<proteinExistence type="inferred from homology"/>
<sequence>MIVINTYVLHRREEYWPNALEFGHKRWMHDTATNLKPKLAHPFAAGPRNCIGQNFALLEVKVILAMFIQRCTFELVPGQIIVPEQKGVTMSPKYGMLVNLKKRNF</sequence>
<reference evidence="8" key="1">
    <citation type="submission" date="2021-02" db="EMBL/GenBank/DDBJ databases">
        <authorList>
            <person name="Nowell W R."/>
        </authorList>
    </citation>
    <scope>NUCLEOTIDE SEQUENCE</scope>
</reference>